<sequence>MERSHPIVSTFPSNHVQLLNELQSLAANSDVDGISKFTKQIAVNIEELRAEAVRYEAAARAARQQSDTLQGVLNSYTNTTLPIFRLPDEILVVIAEMCAEVDTANHALSESAMPWVLMQTCRRWRTLALYSPSLWRIIRVNTGRDGYSHHWKALLKAWLRYSEPLPIRCQAIFGDRGKFGTNDAILHLLVSQTHRWHCVDFDFGTQVALYHWFTGMRLHMPHLQSLYLAVTIRGDSVAPRSTSEVFLSASKLREVMLFNGGPLGFMQTMILLPWSQLLELSWSPNAPYMFLDIAPHLSSLRYCYLELVSEEDDGNARQIVTLIQLRHLEVFGPFAGVLQVLDHLSLPSLERFEMNFEEMVSIATNEALSSFIALQKRSLCCPRFLSAPSSLFTAPSCLASAEDTANIHELTLQLGITNDNDQSFANLSSANGLFPNLRILHLLFEDISEVLLSQVADFIETRFQQESRAKCHLEQLSIETISGWANTRIPGDSPSFLRILRLREYGLELQGEVVKGTWCSTHRDIQWTAGYHTMDRRRWARFGYHDWLRVHF</sequence>
<evidence type="ECO:0000313" key="2">
    <source>
        <dbReference type="Proteomes" id="UP001383192"/>
    </source>
</evidence>
<organism evidence="1 2">
    <name type="scientific">Paramarasmius palmivorus</name>
    <dbReference type="NCBI Taxonomy" id="297713"/>
    <lineage>
        <taxon>Eukaryota</taxon>
        <taxon>Fungi</taxon>
        <taxon>Dikarya</taxon>
        <taxon>Basidiomycota</taxon>
        <taxon>Agaricomycotina</taxon>
        <taxon>Agaricomycetes</taxon>
        <taxon>Agaricomycetidae</taxon>
        <taxon>Agaricales</taxon>
        <taxon>Marasmiineae</taxon>
        <taxon>Marasmiaceae</taxon>
        <taxon>Paramarasmius</taxon>
    </lineage>
</organism>
<accession>A0AAW0CTH5</accession>
<protein>
    <recommendedName>
        <fullName evidence="3">F-box domain-containing protein</fullName>
    </recommendedName>
</protein>
<evidence type="ECO:0000313" key="1">
    <source>
        <dbReference type="EMBL" id="KAK7043158.1"/>
    </source>
</evidence>
<gene>
    <name evidence="1" type="ORF">VNI00_008512</name>
</gene>
<keyword evidence="2" id="KW-1185">Reference proteome</keyword>
<dbReference type="InterPro" id="IPR032675">
    <property type="entry name" value="LRR_dom_sf"/>
</dbReference>
<reference evidence="1 2" key="1">
    <citation type="submission" date="2024-01" db="EMBL/GenBank/DDBJ databases">
        <title>A draft genome for a cacao thread blight-causing isolate of Paramarasmius palmivorus.</title>
        <authorList>
            <person name="Baruah I.K."/>
            <person name="Bukari Y."/>
            <person name="Amoako-Attah I."/>
            <person name="Meinhardt L.W."/>
            <person name="Bailey B.A."/>
            <person name="Cohen S.P."/>
        </authorList>
    </citation>
    <scope>NUCLEOTIDE SEQUENCE [LARGE SCALE GENOMIC DNA]</scope>
    <source>
        <strain evidence="1 2">GH-12</strain>
    </source>
</reference>
<dbReference type="AlphaFoldDB" id="A0AAW0CTH5"/>
<evidence type="ECO:0008006" key="3">
    <source>
        <dbReference type="Google" id="ProtNLM"/>
    </source>
</evidence>
<proteinExistence type="predicted"/>
<dbReference type="Proteomes" id="UP001383192">
    <property type="component" value="Unassembled WGS sequence"/>
</dbReference>
<dbReference type="Gene3D" id="3.80.10.10">
    <property type="entry name" value="Ribonuclease Inhibitor"/>
    <property type="match status" value="1"/>
</dbReference>
<dbReference type="EMBL" id="JAYKXP010000029">
    <property type="protein sequence ID" value="KAK7043158.1"/>
    <property type="molecule type" value="Genomic_DNA"/>
</dbReference>
<comment type="caution">
    <text evidence="1">The sequence shown here is derived from an EMBL/GenBank/DDBJ whole genome shotgun (WGS) entry which is preliminary data.</text>
</comment>
<name>A0AAW0CTH5_9AGAR</name>